<comment type="similarity">
    <text evidence="1">Belongs to the unc-13 family.</text>
</comment>
<dbReference type="PROSITE" id="PS50004">
    <property type="entry name" value="C2"/>
    <property type="match status" value="1"/>
</dbReference>
<keyword evidence="6" id="KW-1185">Reference proteome</keyword>
<dbReference type="STRING" id="10195.A0A3M7PDP4"/>
<keyword evidence="2" id="KW-0268">Exocytosis</keyword>
<dbReference type="InterPro" id="IPR052095">
    <property type="entry name" value="UNC-13_domain"/>
</dbReference>
<dbReference type="Proteomes" id="UP000276133">
    <property type="component" value="Unassembled WGS sequence"/>
</dbReference>
<protein>
    <submittedName>
        <fullName evidence="5">BAI1-associated 3</fullName>
    </submittedName>
</protein>
<proteinExistence type="inferred from homology"/>
<dbReference type="PANTHER" id="PTHR45999">
    <property type="entry name" value="UNC-13-4A, ISOFORM B"/>
    <property type="match status" value="1"/>
</dbReference>
<dbReference type="Gene3D" id="2.60.40.150">
    <property type="entry name" value="C2 domain"/>
    <property type="match status" value="1"/>
</dbReference>
<dbReference type="InterPro" id="IPR000008">
    <property type="entry name" value="C2_dom"/>
</dbReference>
<feature type="region of interest" description="Disordered" evidence="3">
    <location>
        <begin position="299"/>
        <end position="325"/>
    </location>
</feature>
<comment type="caution">
    <text evidence="5">The sequence shown here is derived from an EMBL/GenBank/DDBJ whole genome shotgun (WGS) entry which is preliminary data.</text>
</comment>
<evidence type="ECO:0000313" key="5">
    <source>
        <dbReference type="EMBL" id="RMZ97221.1"/>
    </source>
</evidence>
<accession>A0A3M7PDP4</accession>
<dbReference type="OrthoDB" id="6419602at2759"/>
<dbReference type="PANTHER" id="PTHR45999:SF4">
    <property type="entry name" value="UNC-13-4A, ISOFORM B"/>
    <property type="match status" value="1"/>
</dbReference>
<evidence type="ECO:0000256" key="3">
    <source>
        <dbReference type="SAM" id="MobiDB-lite"/>
    </source>
</evidence>
<evidence type="ECO:0000313" key="6">
    <source>
        <dbReference type="Proteomes" id="UP000276133"/>
    </source>
</evidence>
<organism evidence="5 6">
    <name type="scientific">Brachionus plicatilis</name>
    <name type="common">Marine rotifer</name>
    <name type="synonym">Brachionus muelleri</name>
    <dbReference type="NCBI Taxonomy" id="10195"/>
    <lineage>
        <taxon>Eukaryota</taxon>
        <taxon>Metazoa</taxon>
        <taxon>Spiralia</taxon>
        <taxon>Gnathifera</taxon>
        <taxon>Rotifera</taxon>
        <taxon>Eurotatoria</taxon>
        <taxon>Monogononta</taxon>
        <taxon>Pseudotrocha</taxon>
        <taxon>Ploima</taxon>
        <taxon>Brachionidae</taxon>
        <taxon>Brachionus</taxon>
    </lineage>
</organism>
<name>A0A3M7PDP4_BRAPC</name>
<dbReference type="GO" id="GO:0099503">
    <property type="term" value="C:secretory vesicle"/>
    <property type="evidence" value="ECO:0007669"/>
    <property type="project" value="TreeGrafter"/>
</dbReference>
<evidence type="ECO:0000256" key="1">
    <source>
        <dbReference type="ARBA" id="ARBA00005823"/>
    </source>
</evidence>
<sequence>MDKFSPLLNIRRSFKRDPLTKLASEHVSPHRSLSTKRLPFSTIKSAAQSDRKYLNDSLPNSPKQLSDSFTRFNYKTSSFHFCKRYSSKDDDNVGLFLEALENSIKTITEKKLNFLKEIENESTNARIQDEKHFSFYSNEPWLNISKEKKEQLYCEIIYTIQHKIGRTIDGHTDFIADLYKYAQQAFKMTAQDHERLFQLTSEEKAPILILNCEVLEACDLEAKDANGFSDPYCMLGIVPGNRKNSINQQSDTFTHGLSKLPTVQNFNINQSGQHSQSSHQKSSLIKRFSSFRRSEKSHHTAQALNFSKDSNLNKNKSSPNSNLKLTGISEKLPAKYIQTTNVKKATLNPVWKEEFRL</sequence>
<dbReference type="AlphaFoldDB" id="A0A3M7PDP4"/>
<evidence type="ECO:0000259" key="4">
    <source>
        <dbReference type="PROSITE" id="PS50004"/>
    </source>
</evidence>
<dbReference type="EMBL" id="REGN01011539">
    <property type="protein sequence ID" value="RMZ97221.1"/>
    <property type="molecule type" value="Genomic_DNA"/>
</dbReference>
<dbReference type="Pfam" id="PF00168">
    <property type="entry name" value="C2"/>
    <property type="match status" value="2"/>
</dbReference>
<feature type="domain" description="C2" evidence="4">
    <location>
        <begin position="191"/>
        <end position="357"/>
    </location>
</feature>
<gene>
    <name evidence="5" type="ORF">BpHYR1_053447</name>
</gene>
<dbReference type="SUPFAM" id="SSF49562">
    <property type="entry name" value="C2 domain (Calcium/lipid-binding domain, CaLB)"/>
    <property type="match status" value="1"/>
</dbReference>
<dbReference type="GO" id="GO:0006887">
    <property type="term" value="P:exocytosis"/>
    <property type="evidence" value="ECO:0007669"/>
    <property type="project" value="UniProtKB-KW"/>
</dbReference>
<feature type="compositionally biased region" description="Low complexity" evidence="3">
    <location>
        <begin position="304"/>
        <end position="325"/>
    </location>
</feature>
<evidence type="ECO:0000256" key="2">
    <source>
        <dbReference type="ARBA" id="ARBA00022483"/>
    </source>
</evidence>
<dbReference type="InterPro" id="IPR035892">
    <property type="entry name" value="C2_domain_sf"/>
</dbReference>
<reference evidence="5 6" key="1">
    <citation type="journal article" date="2018" name="Sci. Rep.">
        <title>Genomic signatures of local adaptation to the degree of environmental predictability in rotifers.</title>
        <authorList>
            <person name="Franch-Gras L."/>
            <person name="Hahn C."/>
            <person name="Garcia-Roger E.M."/>
            <person name="Carmona M.J."/>
            <person name="Serra M."/>
            <person name="Gomez A."/>
        </authorList>
    </citation>
    <scope>NUCLEOTIDE SEQUENCE [LARGE SCALE GENOMIC DNA]</scope>
    <source>
        <strain evidence="5">HYR1</strain>
    </source>
</reference>